<reference evidence="1 2" key="1">
    <citation type="submission" date="2019-08" db="EMBL/GenBank/DDBJ databases">
        <title>Formosa sediminis sp. nov., isolated from marine sediment.</title>
        <authorList>
            <person name="Cao W.R."/>
        </authorList>
    </citation>
    <scope>NUCLEOTIDE SEQUENCE [LARGE SCALE GENOMIC DNA]</scope>
    <source>
        <strain evidence="1 2">1494</strain>
    </source>
</reference>
<accession>A0A5D0GG44</accession>
<evidence type="ECO:0000313" key="1">
    <source>
        <dbReference type="EMBL" id="TYA56797.1"/>
    </source>
</evidence>
<evidence type="ECO:0000313" key="2">
    <source>
        <dbReference type="Proteomes" id="UP000324550"/>
    </source>
</evidence>
<organism evidence="1 2">
    <name type="scientific">Formosa maritima</name>
    <dbReference type="NCBI Taxonomy" id="2592046"/>
    <lineage>
        <taxon>Bacteria</taxon>
        <taxon>Pseudomonadati</taxon>
        <taxon>Bacteroidota</taxon>
        <taxon>Flavobacteriia</taxon>
        <taxon>Flavobacteriales</taxon>
        <taxon>Flavobacteriaceae</taxon>
        <taxon>Formosa</taxon>
    </lineage>
</organism>
<sequence>MKTKINICVCFFALFLSISCTQKENKIDIIEFTFFNSKKNSETSFLINLQKEYLLISNSAIDIKIPRSPDEISDSNEYTKTIKLENEIIELSNNNIKSFSDEIDNFTNEDFVSKTENTLDGGAFIINIIYKNKDFKNITRVNNFTENHTKLFYQILKIVSENSTSQNNKILINEELSKFNIE</sequence>
<gene>
    <name evidence="1" type="ORF">FVF61_05575</name>
</gene>
<evidence type="ECO:0008006" key="3">
    <source>
        <dbReference type="Google" id="ProtNLM"/>
    </source>
</evidence>
<protein>
    <recommendedName>
        <fullName evidence="3">Lipoprotein</fullName>
    </recommendedName>
</protein>
<dbReference type="RefSeq" id="WP_148454219.1">
    <property type="nucleotide sequence ID" value="NZ_VSFC01000028.1"/>
</dbReference>
<keyword evidence="2" id="KW-1185">Reference proteome</keyword>
<proteinExistence type="predicted"/>
<name>A0A5D0GG44_9FLAO</name>
<dbReference type="AlphaFoldDB" id="A0A5D0GG44"/>
<comment type="caution">
    <text evidence="1">The sequence shown here is derived from an EMBL/GenBank/DDBJ whole genome shotgun (WGS) entry which is preliminary data.</text>
</comment>
<dbReference type="PROSITE" id="PS51257">
    <property type="entry name" value="PROKAR_LIPOPROTEIN"/>
    <property type="match status" value="1"/>
</dbReference>
<dbReference type="EMBL" id="VSFC01000028">
    <property type="protein sequence ID" value="TYA56797.1"/>
    <property type="molecule type" value="Genomic_DNA"/>
</dbReference>
<dbReference type="Proteomes" id="UP000324550">
    <property type="component" value="Unassembled WGS sequence"/>
</dbReference>